<name>A0A9E7N4N6_9CAUD</name>
<evidence type="ECO:0000256" key="2">
    <source>
        <dbReference type="SAM" id="Phobius"/>
    </source>
</evidence>
<keyword evidence="2" id="KW-1133">Transmembrane helix</keyword>
<keyword evidence="4" id="KW-1185">Reference proteome</keyword>
<organism evidence="3 4">
    <name type="scientific">Brevundimonas phage vB_BgoS-Bajun</name>
    <dbReference type="NCBI Taxonomy" id="2948594"/>
    <lineage>
        <taxon>Viruses</taxon>
        <taxon>Duplodnaviria</taxon>
        <taxon>Heunggongvirae</taxon>
        <taxon>Uroviricota</taxon>
        <taxon>Caudoviricetes</taxon>
        <taxon>Dolichocephalovirinae</taxon>
    </lineage>
</organism>
<protein>
    <submittedName>
        <fullName evidence="3">Uncharacterized protein</fullName>
    </submittedName>
</protein>
<dbReference type="Proteomes" id="UP001057427">
    <property type="component" value="Segment"/>
</dbReference>
<reference evidence="3" key="1">
    <citation type="submission" date="2022-05" db="EMBL/GenBank/DDBJ databases">
        <authorList>
            <person name="Friedrich I."/>
            <person name="Poehlein A."/>
            <person name="Schneider D."/>
            <person name="Hertel R."/>
            <person name="Daniel R."/>
        </authorList>
    </citation>
    <scope>NUCLEOTIDE SEQUENCE</scope>
</reference>
<dbReference type="EMBL" id="ON529858">
    <property type="protein sequence ID" value="UTC29831.1"/>
    <property type="molecule type" value="Genomic_DNA"/>
</dbReference>
<evidence type="ECO:0000313" key="3">
    <source>
        <dbReference type="EMBL" id="UTC29831.1"/>
    </source>
</evidence>
<gene>
    <name evidence="3" type="ORF">BAJUN_02010</name>
</gene>
<evidence type="ECO:0000256" key="1">
    <source>
        <dbReference type="SAM" id="MobiDB-lite"/>
    </source>
</evidence>
<feature type="region of interest" description="Disordered" evidence="1">
    <location>
        <begin position="1"/>
        <end position="28"/>
    </location>
</feature>
<accession>A0A9E7N4N6</accession>
<keyword evidence="2" id="KW-0812">Transmembrane</keyword>
<evidence type="ECO:0000313" key="4">
    <source>
        <dbReference type="Proteomes" id="UP001057427"/>
    </source>
</evidence>
<keyword evidence="2" id="KW-0472">Membrane</keyword>
<proteinExistence type="predicted"/>
<feature type="transmembrane region" description="Helical" evidence="2">
    <location>
        <begin position="55"/>
        <end position="74"/>
    </location>
</feature>
<sequence>MAQVPPDPDYRYDYDDTQVGDRGGPASQGWKDSLEDWWHAFMWETNDLLQFNRKAALTLAGVSAFAGWLIGSLLF</sequence>